<sequence>MPRKKQKKRCTKKKKKQKKQADDRLSKLPIHILHHILCSLSQREAVKTCVLSKQWRHIGSTRPNLEFSFGNTQEKYVPVDRILQEYYDQNLSINKLHLDLSSPDSRPVISLLDKWIPTTPALNMKVFKLNLLSYTQDLPSAVFLAESLEELHLRKCRVSPVVESVRLKSLHTLSLKKVQVDGGTLETIMLGCPWLSSLLLNRCRELRNVRLKSSRLKQLELSDSKRMKGCSIDIDVPNLETVYINGPRIWCHRKRAFAFSVLTSLYFCNVILSNESFDLLSSGCSNLARLALENCSGFEEFHLASDSVKFLRIWTPEVLLKGVRICAPNIVSFQFIARISQAPDTFSFTTTTSKKWSSKVFFSSHKDDPDLDFNSWLLKLRRVLKALSGSRISLFLQMDVGLQDEPCSAVIGDEPPVVVHTLKFGTCKYRMAAWYMGFMNGLFRVCRPSYIGSSRLVNKSDGNCGLSEFQLNILLEKRKVRTKPYFWQHDLEQVSVGTLDGRQWRLIRWTKLEVLKKRTQDKKTCFILKWRS</sequence>
<protein>
    <submittedName>
        <fullName evidence="3">F-box/LRR-repeat protein</fullName>
    </submittedName>
</protein>
<evidence type="ECO:0000256" key="1">
    <source>
        <dbReference type="SAM" id="MobiDB-lite"/>
    </source>
</evidence>
<accession>A0A9N7RK96</accession>
<dbReference type="SMART" id="SM00256">
    <property type="entry name" value="FBOX"/>
    <property type="match status" value="1"/>
</dbReference>
<name>A0A9N7RK96_STRHE</name>
<dbReference type="Gene3D" id="3.80.10.10">
    <property type="entry name" value="Ribonuclease Inhibitor"/>
    <property type="match status" value="1"/>
</dbReference>
<feature type="domain" description="F-box" evidence="2">
    <location>
        <begin position="28"/>
        <end position="68"/>
    </location>
</feature>
<dbReference type="SUPFAM" id="SSF81383">
    <property type="entry name" value="F-box domain"/>
    <property type="match status" value="1"/>
</dbReference>
<dbReference type="AlphaFoldDB" id="A0A9N7RK96"/>
<dbReference type="InterPro" id="IPR036047">
    <property type="entry name" value="F-box-like_dom_sf"/>
</dbReference>
<feature type="region of interest" description="Disordered" evidence="1">
    <location>
        <begin position="1"/>
        <end position="23"/>
    </location>
</feature>
<dbReference type="PANTHER" id="PTHR34145">
    <property type="entry name" value="OS02G0105600 PROTEIN"/>
    <property type="match status" value="1"/>
</dbReference>
<feature type="compositionally biased region" description="Basic residues" evidence="1">
    <location>
        <begin position="1"/>
        <end position="18"/>
    </location>
</feature>
<gene>
    <name evidence="3" type="ORF">SHERM_29209</name>
</gene>
<evidence type="ECO:0000259" key="2">
    <source>
        <dbReference type="SMART" id="SM00256"/>
    </source>
</evidence>
<dbReference type="Pfam" id="PF24758">
    <property type="entry name" value="LRR_At5g56370"/>
    <property type="match status" value="1"/>
</dbReference>
<proteinExistence type="predicted"/>
<dbReference type="PANTHER" id="PTHR34145:SF28">
    <property type="entry name" value="F-BOX DOMAIN-CONTAINING PROTEIN"/>
    <property type="match status" value="1"/>
</dbReference>
<evidence type="ECO:0000313" key="3">
    <source>
        <dbReference type="EMBL" id="CAA0833953.1"/>
    </source>
</evidence>
<dbReference type="Gene3D" id="1.20.1280.50">
    <property type="match status" value="1"/>
</dbReference>
<dbReference type="InterPro" id="IPR055357">
    <property type="entry name" value="LRR_At1g61320_AtMIF1"/>
</dbReference>
<dbReference type="Pfam" id="PF00646">
    <property type="entry name" value="F-box"/>
    <property type="match status" value="1"/>
</dbReference>
<dbReference type="Proteomes" id="UP001153555">
    <property type="component" value="Unassembled WGS sequence"/>
</dbReference>
<comment type="caution">
    <text evidence="3">The sequence shown here is derived from an EMBL/GenBank/DDBJ whole genome shotgun (WGS) entry which is preliminary data.</text>
</comment>
<keyword evidence="4" id="KW-1185">Reference proteome</keyword>
<organism evidence="3 4">
    <name type="scientific">Striga hermonthica</name>
    <name type="common">Purple witchweed</name>
    <name type="synonym">Buchnera hermonthica</name>
    <dbReference type="NCBI Taxonomy" id="68872"/>
    <lineage>
        <taxon>Eukaryota</taxon>
        <taxon>Viridiplantae</taxon>
        <taxon>Streptophyta</taxon>
        <taxon>Embryophyta</taxon>
        <taxon>Tracheophyta</taxon>
        <taxon>Spermatophyta</taxon>
        <taxon>Magnoliopsida</taxon>
        <taxon>eudicotyledons</taxon>
        <taxon>Gunneridae</taxon>
        <taxon>Pentapetalae</taxon>
        <taxon>asterids</taxon>
        <taxon>lamiids</taxon>
        <taxon>Lamiales</taxon>
        <taxon>Orobanchaceae</taxon>
        <taxon>Buchnereae</taxon>
        <taxon>Striga</taxon>
    </lineage>
</organism>
<dbReference type="InterPro" id="IPR055411">
    <property type="entry name" value="LRR_FXL15/At3g58940/PEG3-like"/>
</dbReference>
<dbReference type="EMBL" id="CACSLK010027842">
    <property type="protein sequence ID" value="CAA0833953.1"/>
    <property type="molecule type" value="Genomic_DNA"/>
</dbReference>
<dbReference type="OrthoDB" id="421226at2759"/>
<evidence type="ECO:0000313" key="4">
    <source>
        <dbReference type="Proteomes" id="UP001153555"/>
    </source>
</evidence>
<dbReference type="Pfam" id="PF23622">
    <property type="entry name" value="LRR_At1g61320_AtMIF1"/>
    <property type="match status" value="1"/>
</dbReference>
<reference evidence="3" key="1">
    <citation type="submission" date="2019-12" db="EMBL/GenBank/DDBJ databases">
        <authorList>
            <person name="Scholes J."/>
        </authorList>
    </citation>
    <scope>NUCLEOTIDE SEQUENCE</scope>
</reference>
<dbReference type="InterPro" id="IPR001810">
    <property type="entry name" value="F-box_dom"/>
</dbReference>
<dbReference type="InterPro" id="IPR032675">
    <property type="entry name" value="LRR_dom_sf"/>
</dbReference>
<dbReference type="SUPFAM" id="SSF52047">
    <property type="entry name" value="RNI-like"/>
    <property type="match status" value="1"/>
</dbReference>
<dbReference type="InterPro" id="IPR053772">
    <property type="entry name" value="At1g61320/At1g61330-like"/>
</dbReference>